<dbReference type="InterPro" id="IPR006764">
    <property type="entry name" value="SAM_dep_MeTrfase_SAV2177_type"/>
</dbReference>
<evidence type="ECO:0000313" key="2">
    <source>
        <dbReference type="EMBL" id="MDI5962621.1"/>
    </source>
</evidence>
<keyword evidence="3" id="KW-0808">Transferase</keyword>
<evidence type="ECO:0000256" key="1">
    <source>
        <dbReference type="SAM" id="MobiDB-lite"/>
    </source>
</evidence>
<protein>
    <submittedName>
        <fullName evidence="3">SAM-dependent methyltransferase</fullName>
        <ecNumber evidence="3">2.1.1.-</ecNumber>
    </submittedName>
</protein>
<keyword evidence="4" id="KW-1185">Reference proteome</keyword>
<sequence>MTGPRSEWLPPGLDQGTPDAARVHDACPGGSHDVAAGREKARRADGPRPGLPPVMRADRGLPRRAVRYPAERGHRRLPDIPGAVGGRPVRMAGPAGAGVPG</sequence>
<evidence type="ECO:0000313" key="4">
    <source>
        <dbReference type="Proteomes" id="UP001156398"/>
    </source>
</evidence>
<comment type="caution">
    <text evidence="3">The sequence shown here is derived from an EMBL/GenBank/DDBJ whole genome shotgun (WGS) entry which is preliminary data.</text>
</comment>
<feature type="compositionally biased region" description="Basic and acidic residues" evidence="1">
    <location>
        <begin position="35"/>
        <end position="46"/>
    </location>
</feature>
<dbReference type="Gene3D" id="3.40.50.150">
    <property type="entry name" value="Vaccinia Virus protein VP39"/>
    <property type="match status" value="1"/>
</dbReference>
<dbReference type="Pfam" id="PF04672">
    <property type="entry name" value="Methyltransf_19"/>
    <property type="match status" value="1"/>
</dbReference>
<reference evidence="3 4" key="1">
    <citation type="submission" date="2023-05" db="EMBL/GenBank/DDBJ databases">
        <title>Streptantibioticus silvisoli sp. nov., acidotolerant actinomycetes 1 from pine litter.</title>
        <authorList>
            <person name="Swiecimska M."/>
            <person name="Golinska P."/>
            <person name="Sangal V."/>
            <person name="Wachnowicz B."/>
            <person name="Goodfellow M."/>
        </authorList>
    </citation>
    <scope>NUCLEOTIDE SEQUENCE</scope>
    <source>
        <strain evidence="3">SL13</strain>
        <strain evidence="2 4">SL54</strain>
    </source>
</reference>
<dbReference type="AlphaFoldDB" id="A0AA90K8A8"/>
<dbReference type="InterPro" id="IPR029063">
    <property type="entry name" value="SAM-dependent_MTases_sf"/>
</dbReference>
<dbReference type="GO" id="GO:0008168">
    <property type="term" value="F:methyltransferase activity"/>
    <property type="evidence" value="ECO:0007669"/>
    <property type="project" value="UniProtKB-KW"/>
</dbReference>
<dbReference type="EMBL" id="JABXJJ020000008">
    <property type="protein sequence ID" value="MDI5969252.1"/>
    <property type="molecule type" value="Genomic_DNA"/>
</dbReference>
<feature type="compositionally biased region" description="Basic and acidic residues" evidence="1">
    <location>
        <begin position="69"/>
        <end position="78"/>
    </location>
</feature>
<name>A0AA90K8A8_9ACTN</name>
<accession>A0AA90K8A8</accession>
<dbReference type="EC" id="2.1.1.-" evidence="3"/>
<dbReference type="GO" id="GO:0032259">
    <property type="term" value="P:methylation"/>
    <property type="evidence" value="ECO:0007669"/>
    <property type="project" value="UniProtKB-KW"/>
</dbReference>
<keyword evidence="3" id="KW-0489">Methyltransferase</keyword>
<gene>
    <name evidence="2" type="ORF">POF43_007830</name>
    <name evidence="3" type="ORF">POF50_007815</name>
</gene>
<dbReference type="EMBL" id="JAAGKO020000007">
    <property type="protein sequence ID" value="MDI5962621.1"/>
    <property type="molecule type" value="Genomic_DNA"/>
</dbReference>
<feature type="region of interest" description="Disordered" evidence="1">
    <location>
        <begin position="1"/>
        <end position="101"/>
    </location>
</feature>
<proteinExistence type="predicted"/>
<dbReference type="Proteomes" id="UP001156398">
    <property type="component" value="Unassembled WGS sequence"/>
</dbReference>
<organism evidence="3">
    <name type="scientific">Streptantibioticus silvisoli</name>
    <dbReference type="NCBI Taxonomy" id="2705255"/>
    <lineage>
        <taxon>Bacteria</taxon>
        <taxon>Bacillati</taxon>
        <taxon>Actinomycetota</taxon>
        <taxon>Actinomycetes</taxon>
        <taxon>Kitasatosporales</taxon>
        <taxon>Streptomycetaceae</taxon>
        <taxon>Streptantibioticus</taxon>
    </lineage>
</organism>
<dbReference type="RefSeq" id="WP_271316144.1">
    <property type="nucleotide sequence ID" value="NZ_JAAGKO020000007.1"/>
</dbReference>
<evidence type="ECO:0000313" key="3">
    <source>
        <dbReference type="EMBL" id="MDI5969252.1"/>
    </source>
</evidence>